<organism evidence="1 2">
    <name type="scientific">Methanobrevibacter millerae</name>
    <dbReference type="NCBI Taxonomy" id="230361"/>
    <lineage>
        <taxon>Archaea</taxon>
        <taxon>Methanobacteriati</taxon>
        <taxon>Methanobacteriota</taxon>
        <taxon>Methanomada group</taxon>
        <taxon>Methanobacteria</taxon>
        <taxon>Methanobacteriales</taxon>
        <taxon>Methanobacteriaceae</taxon>
        <taxon>Methanobrevibacter</taxon>
    </lineage>
</organism>
<dbReference type="EMBL" id="FMXB01000002">
    <property type="protein sequence ID" value="SDA41102.1"/>
    <property type="molecule type" value="Genomic_DNA"/>
</dbReference>
<evidence type="ECO:0008006" key="3">
    <source>
        <dbReference type="Google" id="ProtNLM"/>
    </source>
</evidence>
<name>A0A1G5V5F1_9EURY</name>
<evidence type="ECO:0000313" key="2">
    <source>
        <dbReference type="Proteomes" id="UP000323439"/>
    </source>
</evidence>
<accession>A0A1G5V5F1</accession>
<evidence type="ECO:0000313" key="1">
    <source>
        <dbReference type="EMBL" id="SDA41102.1"/>
    </source>
</evidence>
<dbReference type="Proteomes" id="UP000323439">
    <property type="component" value="Unassembled WGS sequence"/>
</dbReference>
<sequence>MSHQNIDNFFKLAAILFGQLFVDAFGLDYHIIRLYRNELNSFNSNSLFADIVFETREGVLLNFEFQDVKLTTKHLKRYMDYKVRLQCKSGKPVVTIIICIYHVKSEVFIYNETETSILKPIIHYLIDYNDQVKYLSVKNKVITNLKLPYTDVRFLVFSPFMVKSEFRLARVREVCSLIEKIKKNDLFDDENLFMPLILAIEQYVSDEGEKRRLMDVITMDVPVDAVYEKVMNSGVFEKGIEIGRKAGKEEGMEIGRETGIEIGRKAGKEEGMFDFAIKYKHEHGIDEAFRFHWIFT</sequence>
<reference evidence="1 2" key="1">
    <citation type="submission" date="2016-10" db="EMBL/GenBank/DDBJ databases">
        <authorList>
            <person name="Varghese N."/>
            <person name="Submissions S."/>
        </authorList>
    </citation>
    <scope>NUCLEOTIDE SEQUENCE [LARGE SCALE GENOMIC DNA]</scope>
    <source>
        <strain evidence="1 2">DSM 16643</strain>
    </source>
</reference>
<proteinExistence type="predicted"/>
<dbReference type="RefSeq" id="WP_149731027.1">
    <property type="nucleotide sequence ID" value="NZ_FMXB01000002.1"/>
</dbReference>
<dbReference type="AlphaFoldDB" id="A0A1G5V5F1"/>
<gene>
    <name evidence="1" type="ORF">SAMN02910315_00393</name>
</gene>
<protein>
    <recommendedName>
        <fullName evidence="3">Transposase</fullName>
    </recommendedName>
</protein>
<keyword evidence="2" id="KW-1185">Reference proteome</keyword>
<dbReference type="OrthoDB" id="385240at2157"/>